<evidence type="ECO:0000256" key="6">
    <source>
        <dbReference type="ARBA" id="ARBA00023136"/>
    </source>
</evidence>
<evidence type="ECO:0000313" key="10">
    <source>
        <dbReference type="Proteomes" id="UP000323067"/>
    </source>
</evidence>
<accession>A0A2H4SIP6</accession>
<feature type="region of interest" description="Disordered" evidence="8">
    <location>
        <begin position="263"/>
        <end position="296"/>
    </location>
</feature>
<evidence type="ECO:0000256" key="3">
    <source>
        <dbReference type="ARBA" id="ARBA00022692"/>
    </source>
</evidence>
<evidence type="ECO:0000256" key="7">
    <source>
        <dbReference type="RuleBase" id="RU363059"/>
    </source>
</evidence>
<keyword evidence="6 7" id="KW-0472">Membrane</keyword>
<sequence>MPDNTITEQYWRLPPISRTLATWMFVSSVGLYFGFIPSQWLGWHASYILRFPPQIWRLVTGFLITGPQLGLLFDTYFFYKAASDLETGHPRLRRKEDFIWYLICVCSFIARFVSTAVTVPEYEEDHPCTSLRSIIRKQDWWGILDYFVAIMPFFALTRGLIVALTYTASQQQQGLQVNYMFVPLPAPLMPYAMIGVSLLFPGGIQDFFLGLYGLVAAHLYEFLTRIYPQLGGGPNILKTPKFMTSLVRAVEGRIIQAISRPGAPAASDFAGGRSTGVESGPLPDAWRTRGSGHRLG</sequence>
<evidence type="ECO:0000256" key="2">
    <source>
        <dbReference type="ARBA" id="ARBA00008917"/>
    </source>
</evidence>
<evidence type="ECO:0000256" key="5">
    <source>
        <dbReference type="ARBA" id="ARBA00022989"/>
    </source>
</evidence>
<feature type="transmembrane region" description="Helical" evidence="7">
    <location>
        <begin position="98"/>
        <end position="119"/>
    </location>
</feature>
<comment type="subcellular location">
    <subcellularLocation>
        <location evidence="1 7">Endoplasmic reticulum membrane</location>
        <topology evidence="1 7">Multi-pass membrane protein</topology>
    </subcellularLocation>
</comment>
<dbReference type="Pfam" id="PF04511">
    <property type="entry name" value="DER1"/>
    <property type="match status" value="2"/>
</dbReference>
<dbReference type="InterPro" id="IPR007599">
    <property type="entry name" value="DER1"/>
</dbReference>
<reference evidence="9 10" key="1">
    <citation type="journal article" date="2017" name="BMC Genomics">
        <title>Chromosome level assembly and secondary metabolite potential of the parasitic fungus Cordyceps militaris.</title>
        <authorList>
            <person name="Kramer G.J."/>
            <person name="Nodwell J.R."/>
        </authorList>
    </citation>
    <scope>NUCLEOTIDE SEQUENCE [LARGE SCALE GENOMIC DNA]</scope>
    <source>
        <strain evidence="9 10">ATCC 34164</strain>
    </source>
</reference>
<keyword evidence="5 7" id="KW-1133">Transmembrane helix</keyword>
<proteinExistence type="inferred from homology"/>
<comment type="function">
    <text evidence="7">May be involved in the degradation of misfolded endoplasmic reticulum (ER) luminal proteins.</text>
</comment>
<dbReference type="SUPFAM" id="SSF144091">
    <property type="entry name" value="Rhomboid-like"/>
    <property type="match status" value="1"/>
</dbReference>
<dbReference type="AlphaFoldDB" id="A0A2H4SIP6"/>
<evidence type="ECO:0000256" key="8">
    <source>
        <dbReference type="SAM" id="MobiDB-lite"/>
    </source>
</evidence>
<dbReference type="PANTHER" id="PTHR11009">
    <property type="entry name" value="DER1-LIKE PROTEIN, DERLIN"/>
    <property type="match status" value="1"/>
</dbReference>
<feature type="transmembrane region" description="Helical" evidence="7">
    <location>
        <begin position="20"/>
        <end position="43"/>
    </location>
</feature>
<feature type="transmembrane region" description="Helical" evidence="7">
    <location>
        <begin position="188"/>
        <end position="215"/>
    </location>
</feature>
<dbReference type="GO" id="GO:0005789">
    <property type="term" value="C:endoplasmic reticulum membrane"/>
    <property type="evidence" value="ECO:0007669"/>
    <property type="project" value="UniProtKB-SubCell"/>
</dbReference>
<evidence type="ECO:0000313" key="9">
    <source>
        <dbReference type="EMBL" id="ATY62974.1"/>
    </source>
</evidence>
<dbReference type="GO" id="GO:0006950">
    <property type="term" value="P:response to stress"/>
    <property type="evidence" value="ECO:0007669"/>
    <property type="project" value="UniProtKB-ARBA"/>
</dbReference>
<feature type="transmembrane region" description="Helical" evidence="7">
    <location>
        <begin position="55"/>
        <end position="78"/>
    </location>
</feature>
<dbReference type="Proteomes" id="UP000323067">
    <property type="component" value="Chromosome vii"/>
</dbReference>
<evidence type="ECO:0000256" key="4">
    <source>
        <dbReference type="ARBA" id="ARBA00022824"/>
    </source>
</evidence>
<evidence type="ECO:0000256" key="1">
    <source>
        <dbReference type="ARBA" id="ARBA00004477"/>
    </source>
</evidence>
<keyword evidence="4 7" id="KW-0256">Endoplasmic reticulum</keyword>
<keyword evidence="3 7" id="KW-0812">Transmembrane</keyword>
<name>A0A2H4SIP6_CORMI</name>
<dbReference type="VEuPathDB" id="FungiDB:A9K55_007245"/>
<organism evidence="9 10">
    <name type="scientific">Cordyceps militaris</name>
    <name type="common">Caterpillar fungus</name>
    <name type="synonym">Clavaria militaris</name>
    <dbReference type="NCBI Taxonomy" id="73501"/>
    <lineage>
        <taxon>Eukaryota</taxon>
        <taxon>Fungi</taxon>
        <taxon>Dikarya</taxon>
        <taxon>Ascomycota</taxon>
        <taxon>Pezizomycotina</taxon>
        <taxon>Sordariomycetes</taxon>
        <taxon>Hypocreomycetidae</taxon>
        <taxon>Hypocreales</taxon>
        <taxon>Cordycipitaceae</taxon>
        <taxon>Cordyceps</taxon>
    </lineage>
</organism>
<comment type="similarity">
    <text evidence="2 7">Belongs to the derlin family.</text>
</comment>
<dbReference type="VEuPathDB" id="FungiDB:CCM_07771"/>
<dbReference type="InterPro" id="IPR035952">
    <property type="entry name" value="Rhomboid-like_sf"/>
</dbReference>
<feature type="transmembrane region" description="Helical" evidence="7">
    <location>
        <begin position="140"/>
        <end position="168"/>
    </location>
</feature>
<protein>
    <recommendedName>
        <fullName evidence="7">Derlin</fullName>
    </recommendedName>
</protein>
<dbReference type="EMBL" id="CP023324">
    <property type="protein sequence ID" value="ATY62974.1"/>
    <property type="molecule type" value="Genomic_DNA"/>
</dbReference>
<gene>
    <name evidence="9" type="ORF">A9K55_007245</name>
</gene>
<dbReference type="OrthoDB" id="19102at2759"/>